<feature type="domain" description="DUF4365" evidence="1">
    <location>
        <begin position="17"/>
        <end position="170"/>
    </location>
</feature>
<dbReference type="OrthoDB" id="652300at2"/>
<name>A0A2Z4IGV3_9BACT</name>
<dbReference type="Proteomes" id="UP000248688">
    <property type="component" value="Chromosome"/>
</dbReference>
<keyword evidence="3" id="KW-1185">Reference proteome</keyword>
<evidence type="ECO:0000313" key="3">
    <source>
        <dbReference type="Proteomes" id="UP000248688"/>
    </source>
</evidence>
<dbReference type="KEGG" id="est:DN752_08490"/>
<evidence type="ECO:0000259" key="1">
    <source>
        <dbReference type="Pfam" id="PF14280"/>
    </source>
</evidence>
<gene>
    <name evidence="2" type="ORF">DN752_08490</name>
</gene>
<dbReference type="InterPro" id="IPR025375">
    <property type="entry name" value="DUF4365"/>
</dbReference>
<organism evidence="2 3">
    <name type="scientific">Echinicola strongylocentroti</name>
    <dbReference type="NCBI Taxonomy" id="1795355"/>
    <lineage>
        <taxon>Bacteria</taxon>
        <taxon>Pseudomonadati</taxon>
        <taxon>Bacteroidota</taxon>
        <taxon>Cytophagia</taxon>
        <taxon>Cytophagales</taxon>
        <taxon>Cyclobacteriaceae</taxon>
        <taxon>Echinicola</taxon>
    </lineage>
</organism>
<reference evidence="2 3" key="1">
    <citation type="submission" date="2018-06" db="EMBL/GenBank/DDBJ databases">
        <title>Echinicola strongylocentroti sp. nov., isolated from a sea urchin Strongylocentrotus intermedius.</title>
        <authorList>
            <person name="Bae S.S."/>
        </authorList>
    </citation>
    <scope>NUCLEOTIDE SEQUENCE [LARGE SCALE GENOMIC DNA]</scope>
    <source>
        <strain evidence="2 3">MEBiC08714</strain>
    </source>
</reference>
<accession>A0A2Z4IGV3</accession>
<dbReference type="Pfam" id="PF14280">
    <property type="entry name" value="DUF4365"/>
    <property type="match status" value="1"/>
</dbReference>
<evidence type="ECO:0000313" key="2">
    <source>
        <dbReference type="EMBL" id="AWW30155.1"/>
    </source>
</evidence>
<sequence>MAFDENPIVDDNSKNSEESVLFVKSIFSQRNGFICRTDHPDFGVDQLVELLKFDGDSSTYNQATNKRFVLQLKSIEKISEDKIMEKSGENFIKISFKSSRLKYLLEFAPAYGLIILYDAFSKKAYFDYAEEIYKNLNDFHQGESWKEKKQPTIYIPLNNELSLDSLKIIHDFFSNRHENAESLILNHGQSYNIPSFRKPSTKDFDFRNPQDVKKVLVEYGWSLIDDNDLNFVDSMLSVLSYHELLNDPRLCLLKATVSCEIGNHFDADFFLSKYDQLSHAADSDLSRKIFLRNKIDFILGKVDYSEFIINLTELSKNISDSYNKLLIEINITFISFLKKISSVSTNSDSFELIVGLFKKIESSEIEVKKKHYLKIYHISNLVVFVTDYVRKKLSKFKVKESMGVNVPIHERGQEVRDIISKIEFFKKLTFETWEYGSKIEDKFLVASSMYNFTNYQFIFNFNIALLSWNNIAEKVGDKEEFTKYINLAFSAYKMFFDIAKIHQAYLSLILAHELTLLYKVLRGETIKNDPEKIEINIREIEIKMEYNSFQSVVMESIPLLKREKKPVDLAFQEIDESNIDYFVDTLCDSMGLPDDRKKYIRSDIAASKQFYKERKSEKLELLQDLSHTKSISTHYKYPLIYSIQCQKCKVRTPWRNDVNQLLKLMESHKC</sequence>
<protein>
    <recommendedName>
        <fullName evidence="1">DUF4365 domain-containing protein</fullName>
    </recommendedName>
</protein>
<dbReference type="AlphaFoldDB" id="A0A2Z4IGV3"/>
<dbReference type="RefSeq" id="WP_112783541.1">
    <property type="nucleotide sequence ID" value="NZ_CP030041.1"/>
</dbReference>
<dbReference type="EMBL" id="CP030041">
    <property type="protein sequence ID" value="AWW30155.1"/>
    <property type="molecule type" value="Genomic_DNA"/>
</dbReference>
<proteinExistence type="predicted"/>